<name>A0ABT3NWR9_9PROT</name>
<dbReference type="Proteomes" id="UP001526430">
    <property type="component" value="Unassembled WGS sequence"/>
</dbReference>
<dbReference type="EMBL" id="JAPFQI010000010">
    <property type="protein sequence ID" value="MCW8086607.1"/>
    <property type="molecule type" value="Genomic_DNA"/>
</dbReference>
<protein>
    <recommendedName>
        <fullName evidence="3">DNA-binding protein</fullName>
    </recommendedName>
</protein>
<accession>A0ABT3NWR9</accession>
<proteinExistence type="predicted"/>
<gene>
    <name evidence="1" type="ORF">OF850_13300</name>
</gene>
<comment type="caution">
    <text evidence="1">The sequence shown here is derived from an EMBL/GenBank/DDBJ whole genome shotgun (WGS) entry which is preliminary data.</text>
</comment>
<keyword evidence="2" id="KW-1185">Reference proteome</keyword>
<evidence type="ECO:0000313" key="1">
    <source>
        <dbReference type="EMBL" id="MCW8086607.1"/>
    </source>
</evidence>
<dbReference type="RefSeq" id="WP_301590686.1">
    <property type="nucleotide sequence ID" value="NZ_JAPFQI010000010.1"/>
</dbReference>
<organism evidence="1 2">
    <name type="scientific">Sabulicella glaciei</name>
    <dbReference type="NCBI Taxonomy" id="2984948"/>
    <lineage>
        <taxon>Bacteria</taxon>
        <taxon>Pseudomonadati</taxon>
        <taxon>Pseudomonadota</taxon>
        <taxon>Alphaproteobacteria</taxon>
        <taxon>Acetobacterales</taxon>
        <taxon>Acetobacteraceae</taxon>
        <taxon>Sabulicella</taxon>
    </lineage>
</organism>
<evidence type="ECO:0008006" key="3">
    <source>
        <dbReference type="Google" id="ProtNLM"/>
    </source>
</evidence>
<evidence type="ECO:0000313" key="2">
    <source>
        <dbReference type="Proteomes" id="UP001526430"/>
    </source>
</evidence>
<reference evidence="1 2" key="1">
    <citation type="submission" date="2022-10" db="EMBL/GenBank/DDBJ databases">
        <title>Roseococcus glaciei nov., sp. nov., isolated from glacier.</title>
        <authorList>
            <person name="Liu Q."/>
            <person name="Xin Y.-H."/>
        </authorList>
    </citation>
    <scope>NUCLEOTIDE SEQUENCE [LARGE SCALE GENOMIC DNA]</scope>
    <source>
        <strain evidence="1 2">MDT2-1-1</strain>
    </source>
</reference>
<sequence>MSPIPWNERPAAVPMPKAPAVFGLSRSAIYRAAAEGKIILRKLGSSTLVDTESALAFLASLPVAEVKADARRKAA</sequence>